<reference evidence="1" key="1">
    <citation type="journal article" date="2020" name="Stud. Mycol.">
        <title>101 Dothideomycetes genomes: a test case for predicting lifestyles and emergence of pathogens.</title>
        <authorList>
            <person name="Haridas S."/>
            <person name="Albert R."/>
            <person name="Binder M."/>
            <person name="Bloem J."/>
            <person name="Labutti K."/>
            <person name="Salamov A."/>
            <person name="Andreopoulos B."/>
            <person name="Baker S."/>
            <person name="Barry K."/>
            <person name="Bills G."/>
            <person name="Bluhm B."/>
            <person name="Cannon C."/>
            <person name="Castanera R."/>
            <person name="Culley D."/>
            <person name="Daum C."/>
            <person name="Ezra D."/>
            <person name="Gonzalez J."/>
            <person name="Henrissat B."/>
            <person name="Kuo A."/>
            <person name="Liang C."/>
            <person name="Lipzen A."/>
            <person name="Lutzoni F."/>
            <person name="Magnuson J."/>
            <person name="Mondo S."/>
            <person name="Nolan M."/>
            <person name="Ohm R."/>
            <person name="Pangilinan J."/>
            <person name="Park H.-J."/>
            <person name="Ramirez L."/>
            <person name="Alfaro M."/>
            <person name="Sun H."/>
            <person name="Tritt A."/>
            <person name="Yoshinaga Y."/>
            <person name="Zwiers L.-H."/>
            <person name="Turgeon B."/>
            <person name="Goodwin S."/>
            <person name="Spatafora J."/>
            <person name="Crous P."/>
            <person name="Grigoriev I."/>
        </authorList>
    </citation>
    <scope>NUCLEOTIDE SEQUENCE</scope>
    <source>
        <strain evidence="1">CBS 525.71</strain>
    </source>
</reference>
<comment type="caution">
    <text evidence="1">The sequence shown here is derived from an EMBL/GenBank/DDBJ whole genome shotgun (WGS) entry which is preliminary data.</text>
</comment>
<sequence>MALSGAVHAAVHTVECLETPFLPRDGTLSGPDNVHRNKDCAMCCHGSLINHGSPWKGVMFHNVADPETRLISSSSATGPSEMCEGTVQG</sequence>
<accession>A0ACB6S8I8</accession>
<dbReference type="Proteomes" id="UP000799754">
    <property type="component" value="Unassembled WGS sequence"/>
</dbReference>
<evidence type="ECO:0000313" key="1">
    <source>
        <dbReference type="EMBL" id="KAF2629452.1"/>
    </source>
</evidence>
<proteinExistence type="predicted"/>
<protein>
    <submittedName>
        <fullName evidence="1">Uncharacterized protein</fullName>
    </submittedName>
</protein>
<organism evidence="1 2">
    <name type="scientific">Macroventuria anomochaeta</name>
    <dbReference type="NCBI Taxonomy" id="301207"/>
    <lineage>
        <taxon>Eukaryota</taxon>
        <taxon>Fungi</taxon>
        <taxon>Dikarya</taxon>
        <taxon>Ascomycota</taxon>
        <taxon>Pezizomycotina</taxon>
        <taxon>Dothideomycetes</taxon>
        <taxon>Pleosporomycetidae</taxon>
        <taxon>Pleosporales</taxon>
        <taxon>Pleosporineae</taxon>
        <taxon>Didymellaceae</taxon>
        <taxon>Macroventuria</taxon>
    </lineage>
</organism>
<name>A0ACB6S8I8_9PLEO</name>
<dbReference type="EMBL" id="MU006710">
    <property type="protein sequence ID" value="KAF2629452.1"/>
    <property type="molecule type" value="Genomic_DNA"/>
</dbReference>
<keyword evidence="2" id="KW-1185">Reference proteome</keyword>
<evidence type="ECO:0000313" key="2">
    <source>
        <dbReference type="Proteomes" id="UP000799754"/>
    </source>
</evidence>
<gene>
    <name evidence="1" type="ORF">BU25DRAFT_409333</name>
</gene>